<feature type="transmembrane region" description="Helical" evidence="6">
    <location>
        <begin position="188"/>
        <end position="208"/>
    </location>
</feature>
<evidence type="ECO:0000256" key="1">
    <source>
        <dbReference type="ARBA" id="ARBA00004651"/>
    </source>
</evidence>
<keyword evidence="2" id="KW-1003">Cell membrane</keyword>
<dbReference type="KEGG" id="nml:Namu_5087"/>
<protein>
    <submittedName>
        <fullName evidence="7">Lysine exporter protein (LYSE/YGGA)</fullName>
    </submittedName>
</protein>
<reference evidence="7 8" key="2">
    <citation type="journal article" date="2010" name="Stand. Genomic Sci.">
        <title>Complete genome sequence of Nakamurella multipartita type strain (Y-104).</title>
        <authorList>
            <person name="Tice H."/>
            <person name="Mayilraj S."/>
            <person name="Sims D."/>
            <person name="Lapidus A."/>
            <person name="Nolan M."/>
            <person name="Lucas S."/>
            <person name="Glavina Del Rio T."/>
            <person name="Copeland A."/>
            <person name="Cheng J.F."/>
            <person name="Meincke L."/>
            <person name="Bruce D."/>
            <person name="Goodwin L."/>
            <person name="Pitluck S."/>
            <person name="Ivanova N."/>
            <person name="Mavromatis K."/>
            <person name="Ovchinnikova G."/>
            <person name="Pati A."/>
            <person name="Chen A."/>
            <person name="Palaniappan K."/>
            <person name="Land M."/>
            <person name="Hauser L."/>
            <person name="Chang Y.J."/>
            <person name="Jeffries C.D."/>
            <person name="Detter J.C."/>
            <person name="Brettin T."/>
            <person name="Rohde M."/>
            <person name="Goker M."/>
            <person name="Bristow J."/>
            <person name="Eisen J.A."/>
            <person name="Markowitz V."/>
            <person name="Hugenholtz P."/>
            <person name="Kyrpides N.C."/>
            <person name="Klenk H.P."/>
            <person name="Chen F."/>
        </authorList>
    </citation>
    <scope>NUCLEOTIDE SEQUENCE [LARGE SCALE GENOMIC DNA]</scope>
    <source>
        <strain evidence="8">ATCC 700099 / DSM 44233 / CIP 104796 / JCM 9543 / NBRC 105858 / Y-104</strain>
    </source>
</reference>
<dbReference type="OrthoDB" id="5149571at2"/>
<dbReference type="InParanoid" id="C8XB66"/>
<feature type="transmembrane region" description="Helical" evidence="6">
    <location>
        <begin position="115"/>
        <end position="137"/>
    </location>
</feature>
<proteinExistence type="predicted"/>
<keyword evidence="4 6" id="KW-1133">Transmembrane helix</keyword>
<dbReference type="STRING" id="479431.Namu_5087"/>
<evidence type="ECO:0000313" key="8">
    <source>
        <dbReference type="Proteomes" id="UP000002218"/>
    </source>
</evidence>
<dbReference type="GO" id="GO:0015171">
    <property type="term" value="F:amino acid transmembrane transporter activity"/>
    <property type="evidence" value="ECO:0007669"/>
    <property type="project" value="TreeGrafter"/>
</dbReference>
<dbReference type="Pfam" id="PF01810">
    <property type="entry name" value="LysE"/>
    <property type="match status" value="1"/>
</dbReference>
<accession>C8XB66</accession>
<dbReference type="RefSeq" id="WP_015750166.1">
    <property type="nucleotide sequence ID" value="NC_013235.1"/>
</dbReference>
<dbReference type="AlphaFoldDB" id="C8XB66"/>
<evidence type="ECO:0000256" key="3">
    <source>
        <dbReference type="ARBA" id="ARBA00022692"/>
    </source>
</evidence>
<dbReference type="GO" id="GO:0005886">
    <property type="term" value="C:plasma membrane"/>
    <property type="evidence" value="ECO:0007669"/>
    <property type="project" value="UniProtKB-SubCell"/>
</dbReference>
<keyword evidence="8" id="KW-1185">Reference proteome</keyword>
<name>C8XB66_NAKMY</name>
<dbReference type="InterPro" id="IPR001123">
    <property type="entry name" value="LeuE-type"/>
</dbReference>
<feature type="transmembrane region" description="Helical" evidence="6">
    <location>
        <begin position="40"/>
        <end position="68"/>
    </location>
</feature>
<organism evidence="7 8">
    <name type="scientific">Nakamurella multipartita (strain ATCC 700099 / DSM 44233 / CIP 104796 / JCM 9543 / NBRC 105858 / Y-104)</name>
    <name type="common">Microsphaera multipartita</name>
    <dbReference type="NCBI Taxonomy" id="479431"/>
    <lineage>
        <taxon>Bacteria</taxon>
        <taxon>Bacillati</taxon>
        <taxon>Actinomycetota</taxon>
        <taxon>Actinomycetes</taxon>
        <taxon>Nakamurellales</taxon>
        <taxon>Nakamurellaceae</taxon>
        <taxon>Nakamurella</taxon>
    </lineage>
</organism>
<dbReference type="PANTHER" id="PTHR30086:SF20">
    <property type="entry name" value="ARGININE EXPORTER PROTEIN ARGO-RELATED"/>
    <property type="match status" value="1"/>
</dbReference>
<feature type="transmembrane region" description="Helical" evidence="6">
    <location>
        <begin position="74"/>
        <end position="94"/>
    </location>
</feature>
<dbReference type="Proteomes" id="UP000002218">
    <property type="component" value="Chromosome"/>
</dbReference>
<evidence type="ECO:0000256" key="6">
    <source>
        <dbReference type="SAM" id="Phobius"/>
    </source>
</evidence>
<reference evidence="8" key="1">
    <citation type="submission" date="2009-09" db="EMBL/GenBank/DDBJ databases">
        <title>The complete genome of Nakamurella multipartita DSM 44233.</title>
        <authorList>
            <consortium name="US DOE Joint Genome Institute (JGI-PGF)"/>
            <person name="Lucas S."/>
            <person name="Copeland A."/>
            <person name="Lapidus A."/>
            <person name="Glavina del Rio T."/>
            <person name="Dalin E."/>
            <person name="Tice H."/>
            <person name="Bruce D."/>
            <person name="Goodwin L."/>
            <person name="Pitluck S."/>
            <person name="Kyrpides N."/>
            <person name="Mavromatis K."/>
            <person name="Ivanova N."/>
            <person name="Ovchinnikova G."/>
            <person name="Sims D."/>
            <person name="Meincke L."/>
            <person name="Brettin T."/>
            <person name="Detter J.C."/>
            <person name="Han C."/>
            <person name="Larimer F."/>
            <person name="Land M."/>
            <person name="Hauser L."/>
            <person name="Markowitz V."/>
            <person name="Cheng J.-F."/>
            <person name="Hugenholtz P."/>
            <person name="Woyke T."/>
            <person name="Wu D."/>
            <person name="Klenk H.-P."/>
            <person name="Eisen J.A."/>
        </authorList>
    </citation>
    <scope>NUCLEOTIDE SEQUENCE [LARGE SCALE GENOMIC DNA]</scope>
    <source>
        <strain evidence="8">ATCC 700099 / DSM 44233 / CIP 104796 / JCM 9543 / NBRC 105858 / Y-104</strain>
    </source>
</reference>
<gene>
    <name evidence="7" type="ordered locus">Namu_5087</name>
</gene>
<feature type="transmembrane region" description="Helical" evidence="6">
    <location>
        <begin position="149"/>
        <end position="176"/>
    </location>
</feature>
<dbReference type="EMBL" id="CP001737">
    <property type="protein sequence ID" value="ACV81358.1"/>
    <property type="molecule type" value="Genomic_DNA"/>
</dbReference>
<keyword evidence="5 6" id="KW-0472">Membrane</keyword>
<sequence precursor="true">MSEALVAGLLAGWGIAVPVGAVAAYLVALTARTNARVGAAAALGVASADGIYALVAVVGGVALAAPIAAIATPLHWLSVLVLIGLGVRIIWTGLRDHRSGTDLPAVGTTNRPGRAYLSLLGITLLNPVTVLYFAALVLGSTAADLGTSWVTGLVFVLGAFCASASWQLVLVAGGVALGRALTGRTGRLVTALISGALIIGFAVVLLLGG</sequence>
<evidence type="ECO:0000256" key="2">
    <source>
        <dbReference type="ARBA" id="ARBA00022475"/>
    </source>
</evidence>
<dbReference type="eggNOG" id="COG1279">
    <property type="taxonomic scope" value="Bacteria"/>
</dbReference>
<comment type="subcellular location">
    <subcellularLocation>
        <location evidence="1">Cell membrane</location>
        <topology evidence="1">Multi-pass membrane protein</topology>
    </subcellularLocation>
</comment>
<feature type="transmembrane region" description="Helical" evidence="6">
    <location>
        <begin position="6"/>
        <end position="28"/>
    </location>
</feature>
<dbReference type="HOGENOM" id="CLU_087840_2_0_11"/>
<evidence type="ECO:0000256" key="4">
    <source>
        <dbReference type="ARBA" id="ARBA00022989"/>
    </source>
</evidence>
<dbReference type="PANTHER" id="PTHR30086">
    <property type="entry name" value="ARGININE EXPORTER PROTEIN ARGO"/>
    <property type="match status" value="1"/>
</dbReference>
<evidence type="ECO:0000313" key="7">
    <source>
        <dbReference type="EMBL" id="ACV81358.1"/>
    </source>
</evidence>
<keyword evidence="3 6" id="KW-0812">Transmembrane</keyword>
<evidence type="ECO:0000256" key="5">
    <source>
        <dbReference type="ARBA" id="ARBA00023136"/>
    </source>
</evidence>